<protein>
    <submittedName>
        <fullName evidence="2">DNA mismatch repair protein MutS</fullName>
    </submittedName>
</protein>
<feature type="domain" description="Smr" evidence="1">
    <location>
        <begin position="118"/>
        <end position="176"/>
    </location>
</feature>
<reference evidence="2 3" key="1">
    <citation type="submission" date="2018-02" db="EMBL/GenBank/DDBJ databases">
        <title>Genomic analysis of the strain RR4-38 isolated from a seawater recirculating aquaculture system.</title>
        <authorList>
            <person name="Kim Y.-S."/>
            <person name="Jang Y.H."/>
            <person name="Kim K.-H."/>
        </authorList>
    </citation>
    <scope>NUCLEOTIDE SEQUENCE [LARGE SCALE GENOMIC DNA]</scope>
    <source>
        <strain evidence="2 3">RR4-38</strain>
    </source>
</reference>
<dbReference type="Pfam" id="PF01713">
    <property type="entry name" value="Smr"/>
    <property type="match status" value="1"/>
</dbReference>
<dbReference type="OrthoDB" id="1524810at2"/>
<sequence>MKKGDKVEAIDDAIKGVVLRVNADTILVLTEDDFEMQFDRSELVVISEEIAPSDVIPENFAQILSEKQESKARKSTRVKPKMRNQPAMEVDLHIDKLVKSTKHLTNHDMLTIQIDTAKRQLDFAIRKKIQRIVFIHGVGDGVLRAEMEYLFRRYDNVKYYDADLQKYGRGATEVYIYQNIAP</sequence>
<evidence type="ECO:0000313" key="2">
    <source>
        <dbReference type="EMBL" id="AVI52423.1"/>
    </source>
</evidence>
<dbReference type="AlphaFoldDB" id="A0A2S0I176"/>
<proteinExistence type="predicted"/>
<dbReference type="InterPro" id="IPR036063">
    <property type="entry name" value="Smr_dom_sf"/>
</dbReference>
<accession>A0A2S0I176</accession>
<keyword evidence="3" id="KW-1185">Reference proteome</keyword>
<dbReference type="InterPro" id="IPR002625">
    <property type="entry name" value="Smr_dom"/>
</dbReference>
<dbReference type="KEGG" id="aue:C5O00_11970"/>
<organism evidence="2 3">
    <name type="scientific">Pukyongia salina</name>
    <dbReference type="NCBI Taxonomy" id="2094025"/>
    <lineage>
        <taxon>Bacteria</taxon>
        <taxon>Pseudomonadati</taxon>
        <taxon>Bacteroidota</taxon>
        <taxon>Flavobacteriia</taxon>
        <taxon>Flavobacteriales</taxon>
        <taxon>Flavobacteriaceae</taxon>
        <taxon>Pukyongia</taxon>
    </lineage>
</organism>
<dbReference type="Gene3D" id="3.30.1370.110">
    <property type="match status" value="1"/>
</dbReference>
<gene>
    <name evidence="2" type="ORF">C5O00_11970</name>
</gene>
<dbReference type="RefSeq" id="WP_105217662.1">
    <property type="nucleotide sequence ID" value="NZ_CP027062.1"/>
</dbReference>
<name>A0A2S0I176_9FLAO</name>
<dbReference type="Proteomes" id="UP000238442">
    <property type="component" value="Chromosome"/>
</dbReference>
<dbReference type="EMBL" id="CP027062">
    <property type="protein sequence ID" value="AVI52423.1"/>
    <property type="molecule type" value="Genomic_DNA"/>
</dbReference>
<evidence type="ECO:0000313" key="3">
    <source>
        <dbReference type="Proteomes" id="UP000238442"/>
    </source>
</evidence>
<evidence type="ECO:0000259" key="1">
    <source>
        <dbReference type="Pfam" id="PF01713"/>
    </source>
</evidence>